<dbReference type="PANTHER" id="PTHR12677:SF24">
    <property type="entry name" value="OS07G0655900 PROTEIN"/>
    <property type="match status" value="1"/>
</dbReference>
<keyword evidence="5 6" id="KW-0472">Membrane</keyword>
<evidence type="ECO:0000256" key="1">
    <source>
        <dbReference type="ARBA" id="ARBA00004651"/>
    </source>
</evidence>
<sequence>MDWLCELMSLVTVMLPFVYMLLKDFLIWVEHDLGPWGPLVLAIAYIPLTILAVPASVLTSARRIYRNWPLLPDQPI</sequence>
<evidence type="ECO:0000256" key="5">
    <source>
        <dbReference type="ARBA" id="ARBA00023136"/>
    </source>
</evidence>
<keyword evidence="8" id="KW-1185">Reference proteome</keyword>
<dbReference type="AlphaFoldDB" id="A0AAU9RS84"/>
<evidence type="ECO:0000256" key="6">
    <source>
        <dbReference type="SAM" id="Phobius"/>
    </source>
</evidence>
<evidence type="ECO:0000256" key="2">
    <source>
        <dbReference type="ARBA" id="ARBA00022475"/>
    </source>
</evidence>
<dbReference type="GO" id="GO:0005886">
    <property type="term" value="C:plasma membrane"/>
    <property type="evidence" value="ECO:0007669"/>
    <property type="project" value="UniProtKB-SubCell"/>
</dbReference>
<dbReference type="PANTHER" id="PTHR12677">
    <property type="entry name" value="GOLGI APPARATUS MEMBRANE PROTEIN TVP38-RELATED"/>
    <property type="match status" value="1"/>
</dbReference>
<feature type="transmembrane region" description="Helical" evidence="6">
    <location>
        <begin position="35"/>
        <end position="58"/>
    </location>
</feature>
<accession>A0AAU9RS84</accession>
<dbReference type="EMBL" id="CAJVSB020000304">
    <property type="protein sequence ID" value="CAH2049678.1"/>
    <property type="molecule type" value="Genomic_DNA"/>
</dbReference>
<feature type="transmembrane region" description="Helical" evidence="6">
    <location>
        <begin position="7"/>
        <end position="29"/>
    </location>
</feature>
<comment type="caution">
    <text evidence="7">The sequence shown here is derived from an EMBL/GenBank/DDBJ whole genome shotgun (WGS) entry which is preliminary data.</text>
</comment>
<evidence type="ECO:0000256" key="4">
    <source>
        <dbReference type="ARBA" id="ARBA00022989"/>
    </source>
</evidence>
<dbReference type="Proteomes" id="UP000836841">
    <property type="component" value="Unassembled WGS sequence"/>
</dbReference>
<keyword evidence="3 6" id="KW-0812">Transmembrane</keyword>
<proteinExistence type="predicted"/>
<gene>
    <name evidence="7" type="ORF">TAV2_LOCUS8331</name>
</gene>
<evidence type="ECO:0000256" key="3">
    <source>
        <dbReference type="ARBA" id="ARBA00022692"/>
    </source>
</evidence>
<evidence type="ECO:0000313" key="7">
    <source>
        <dbReference type="EMBL" id="CAH2049678.1"/>
    </source>
</evidence>
<evidence type="ECO:0000313" key="8">
    <source>
        <dbReference type="Proteomes" id="UP000836841"/>
    </source>
</evidence>
<reference evidence="7 8" key="1">
    <citation type="submission" date="2022-03" db="EMBL/GenBank/DDBJ databases">
        <authorList>
            <person name="Nunn A."/>
            <person name="Chopra R."/>
            <person name="Nunn A."/>
            <person name="Contreras Garrido A."/>
        </authorList>
    </citation>
    <scope>NUCLEOTIDE SEQUENCE [LARGE SCALE GENOMIC DNA]</scope>
</reference>
<keyword evidence="4 6" id="KW-1133">Transmembrane helix</keyword>
<comment type="subcellular location">
    <subcellularLocation>
        <location evidence="1">Cell membrane</location>
        <topology evidence="1">Multi-pass membrane protein</topology>
    </subcellularLocation>
</comment>
<protein>
    <submittedName>
        <fullName evidence="7">Uncharacterized protein</fullName>
    </submittedName>
</protein>
<organism evidence="7 8">
    <name type="scientific">Thlaspi arvense</name>
    <name type="common">Field penny-cress</name>
    <dbReference type="NCBI Taxonomy" id="13288"/>
    <lineage>
        <taxon>Eukaryota</taxon>
        <taxon>Viridiplantae</taxon>
        <taxon>Streptophyta</taxon>
        <taxon>Embryophyta</taxon>
        <taxon>Tracheophyta</taxon>
        <taxon>Spermatophyta</taxon>
        <taxon>Magnoliopsida</taxon>
        <taxon>eudicotyledons</taxon>
        <taxon>Gunneridae</taxon>
        <taxon>Pentapetalae</taxon>
        <taxon>rosids</taxon>
        <taxon>malvids</taxon>
        <taxon>Brassicales</taxon>
        <taxon>Brassicaceae</taxon>
        <taxon>Thlaspideae</taxon>
        <taxon>Thlaspi</taxon>
    </lineage>
</organism>
<dbReference type="InterPro" id="IPR015414">
    <property type="entry name" value="TMEM64"/>
</dbReference>
<name>A0AAU9RS84_THLAR</name>
<keyword evidence="2" id="KW-1003">Cell membrane</keyword>